<reference evidence="2 3" key="1">
    <citation type="submission" date="2019-03" db="EMBL/GenBank/DDBJ databases">
        <title>Single cell metagenomics reveals metabolic interactions within the superorganism composed of flagellate Streblomastix strix and complex community of Bacteroidetes bacteria on its surface.</title>
        <authorList>
            <person name="Treitli S.C."/>
            <person name="Kolisko M."/>
            <person name="Husnik F."/>
            <person name="Keeling P."/>
            <person name="Hampl V."/>
        </authorList>
    </citation>
    <scope>NUCLEOTIDE SEQUENCE [LARGE SCALE GENOMIC DNA]</scope>
    <source>
        <strain evidence="2">ST1C</strain>
    </source>
</reference>
<dbReference type="OrthoDB" id="10264446at2759"/>
<dbReference type="Pfam" id="PF01603">
    <property type="entry name" value="B56"/>
    <property type="match status" value="1"/>
</dbReference>
<dbReference type="EMBL" id="SNRW01004081">
    <property type="protein sequence ID" value="KAA6388187.1"/>
    <property type="molecule type" value="Genomic_DNA"/>
</dbReference>
<dbReference type="InterPro" id="IPR016024">
    <property type="entry name" value="ARM-type_fold"/>
</dbReference>
<dbReference type="SUPFAM" id="SSF48371">
    <property type="entry name" value="ARM repeat"/>
    <property type="match status" value="1"/>
</dbReference>
<dbReference type="PANTHER" id="PTHR10257:SF3">
    <property type="entry name" value="SERINE_THREONINE-PROTEIN PHOSPHATASE 2A 56 KDA REGULATORY SUBUNIT GAMMA ISOFORM"/>
    <property type="match status" value="1"/>
</dbReference>
<dbReference type="FunFam" id="1.25.10.10:FF:000331">
    <property type="entry name" value="Phosphoprotein phosphatase, putative"/>
    <property type="match status" value="1"/>
</dbReference>
<comment type="caution">
    <text evidence="2">The sequence shown here is derived from an EMBL/GenBank/DDBJ whole genome shotgun (WGS) entry which is preliminary data.</text>
</comment>
<protein>
    <submittedName>
        <fullName evidence="2">Putative Serine/threonine-protein phosphatase 2A 56 kDa regulatory subunit gamma</fullName>
    </submittedName>
</protein>
<dbReference type="PANTHER" id="PTHR10257">
    <property type="entry name" value="SERINE/THREONINE PROTEIN PHOSPHATASE 2A PP2A REGULATORY SUBUNIT B"/>
    <property type="match status" value="1"/>
</dbReference>
<accession>A0A5J4VZV1</accession>
<dbReference type="InterPro" id="IPR011989">
    <property type="entry name" value="ARM-like"/>
</dbReference>
<dbReference type="Proteomes" id="UP000324800">
    <property type="component" value="Unassembled WGS sequence"/>
</dbReference>
<dbReference type="GO" id="GO:0007165">
    <property type="term" value="P:signal transduction"/>
    <property type="evidence" value="ECO:0007669"/>
    <property type="project" value="InterPro"/>
</dbReference>
<organism evidence="2 3">
    <name type="scientific">Streblomastix strix</name>
    <dbReference type="NCBI Taxonomy" id="222440"/>
    <lineage>
        <taxon>Eukaryota</taxon>
        <taxon>Metamonada</taxon>
        <taxon>Preaxostyla</taxon>
        <taxon>Oxymonadida</taxon>
        <taxon>Streblomastigidae</taxon>
        <taxon>Streblomastix</taxon>
    </lineage>
</organism>
<feature type="region of interest" description="Disordered" evidence="1">
    <location>
        <begin position="1"/>
        <end position="30"/>
    </location>
</feature>
<gene>
    <name evidence="2" type="ORF">EZS28_016287</name>
</gene>
<dbReference type="InterPro" id="IPR002554">
    <property type="entry name" value="PP2A_B56"/>
</dbReference>
<evidence type="ECO:0000256" key="1">
    <source>
        <dbReference type="SAM" id="MobiDB-lite"/>
    </source>
</evidence>
<proteinExistence type="predicted"/>
<dbReference type="AlphaFoldDB" id="A0A5J4VZV1"/>
<name>A0A5J4VZV1_9EUKA</name>
<dbReference type="Gene3D" id="1.25.10.10">
    <property type="entry name" value="Leucine-rich Repeat Variant"/>
    <property type="match status" value="1"/>
</dbReference>
<dbReference type="GO" id="GO:0019888">
    <property type="term" value="F:protein phosphatase regulator activity"/>
    <property type="evidence" value="ECO:0007669"/>
    <property type="project" value="InterPro"/>
</dbReference>
<sequence>MPPKTTTAKPGVKQTSRPGNSQVMASVQQSLSQAQPQITLSFASGGSLMPKTQSFAQKRQKESGEKVLLSDIITAPQHAKQTIRKSSNIQEQKPKLTVLPFFAELPPSEHQNNFVQKLQQCCIGCNWLTDAPPAAIQDRELKGRYLRDMVGYITNGKNVFPEQIWPYLLRMVQANIFRILPLIEKSPLAAQELDEEEPNLDPAWQHLQFVYEILFRFVLSNEVDPKVAIKYFTSDFIHNLIDLFDSEDPRERDGLKSTLHRIYSRFWPRRPFIRNVISHKFHRSVFNQITFNGIAELLEILGSIIHGFGVPVKQEHKLFLTQTLLPLHKASNISTFHMQLSNCMILFVEKDPQLAQIIVSSLLRYWPRVNSQKQILFLAELEDLIDSMHLEDMLPLSSQLFKKISECIQSSHFQVAERAISMLSNEYLLQLVSQTRAQTIPLLFMALYTNTKTHWNQSVVLLTFSALKLFMEMDNRLFSQCATSFKRRTDQEARQKVARDLRWDTLEKAVIPKRVQYDTLLQQFEQTYKSILSKEKKFTYAALPQEMQTLMHFQIMNGKLQLL</sequence>
<evidence type="ECO:0000313" key="3">
    <source>
        <dbReference type="Proteomes" id="UP000324800"/>
    </source>
</evidence>
<evidence type="ECO:0000313" key="2">
    <source>
        <dbReference type="EMBL" id="KAA6388187.1"/>
    </source>
</evidence>
<dbReference type="GO" id="GO:0000159">
    <property type="term" value="C:protein phosphatase type 2A complex"/>
    <property type="evidence" value="ECO:0007669"/>
    <property type="project" value="InterPro"/>
</dbReference>